<proteinExistence type="predicted"/>
<gene>
    <name evidence="2" type="ORF">JCM6294_1719</name>
</gene>
<sequence length="59" mass="6895">MKRLFTFPRLNFDLHRILGFYAFLPLFVICFTGLIFSLGWFNKSFYAIVSPVAKACSRI</sequence>
<keyword evidence="1" id="KW-1133">Transmembrane helix</keyword>
<accession>W4PH78</accession>
<dbReference type="Proteomes" id="UP000018842">
    <property type="component" value="Unassembled WGS sequence"/>
</dbReference>
<keyword evidence="1 2" id="KW-0812">Transmembrane</keyword>
<dbReference type="AlphaFoldDB" id="W4PH78"/>
<dbReference type="EMBL" id="BAIR01000012">
    <property type="protein sequence ID" value="GAE18768.1"/>
    <property type="molecule type" value="Genomic_DNA"/>
</dbReference>
<dbReference type="InterPro" id="IPR005625">
    <property type="entry name" value="PepSY-ass_TM"/>
</dbReference>
<protein>
    <submittedName>
        <fullName evidence="2">Putative iron-regulated transmembrane protein</fullName>
    </submittedName>
</protein>
<comment type="caution">
    <text evidence="2">The sequence shown here is derived from an EMBL/GenBank/DDBJ whole genome shotgun (WGS) entry which is preliminary data.</text>
</comment>
<organism evidence="2 3">
    <name type="scientific">Bacteroides pyogenes DSM 20611 = JCM 6294</name>
    <dbReference type="NCBI Taxonomy" id="1121100"/>
    <lineage>
        <taxon>Bacteria</taxon>
        <taxon>Pseudomonadati</taxon>
        <taxon>Bacteroidota</taxon>
        <taxon>Bacteroidia</taxon>
        <taxon>Bacteroidales</taxon>
        <taxon>Bacteroidaceae</taxon>
        <taxon>Bacteroides</taxon>
    </lineage>
</organism>
<dbReference type="STRING" id="1121100.GCA_000428105_01663"/>
<reference evidence="3" key="1">
    <citation type="journal article" date="2014" name="Genome">
        <title>Draft Genome Sequences of Three Strains of Bacteroides pyogenes Isolated from a Cat and Swine.</title>
        <authorList>
            <person name="Sakamoto M."/>
            <person name="Oshima K."/>
            <person name="Suda W."/>
            <person name="Kitamura K."/>
            <person name="Iida T."/>
            <person name="Hattori M."/>
            <person name="Ohkuma M."/>
        </authorList>
    </citation>
    <scope>NUCLEOTIDE SEQUENCE [LARGE SCALE GENOMIC DNA]</scope>
    <source>
        <strain evidence="3">JCM 6294</strain>
    </source>
</reference>
<evidence type="ECO:0000313" key="2">
    <source>
        <dbReference type="EMBL" id="GAE18768.1"/>
    </source>
</evidence>
<feature type="transmembrane region" description="Helical" evidence="1">
    <location>
        <begin position="20"/>
        <end position="41"/>
    </location>
</feature>
<dbReference type="Pfam" id="PF03929">
    <property type="entry name" value="PepSY_TM"/>
    <property type="match status" value="1"/>
</dbReference>
<keyword evidence="1" id="KW-0472">Membrane</keyword>
<evidence type="ECO:0000256" key="1">
    <source>
        <dbReference type="SAM" id="Phobius"/>
    </source>
</evidence>
<evidence type="ECO:0000313" key="3">
    <source>
        <dbReference type="Proteomes" id="UP000018842"/>
    </source>
</evidence>
<name>W4PH78_9BACE</name>